<dbReference type="SUPFAM" id="SSF55811">
    <property type="entry name" value="Nudix"/>
    <property type="match status" value="1"/>
</dbReference>
<dbReference type="EMBL" id="KL648633">
    <property type="protein sequence ID" value="KEY67073.1"/>
    <property type="molecule type" value="Genomic_DNA"/>
</dbReference>
<dbReference type="PANTHER" id="PTHR16099">
    <property type="entry name" value="8-OXO-DGTP DIPHOSPHATES NUDT15"/>
    <property type="match status" value="1"/>
</dbReference>
<dbReference type="HOGENOM" id="CLU_037162_9_0_1"/>
<dbReference type="GO" id="GO:0006203">
    <property type="term" value="P:dGTP catabolic process"/>
    <property type="evidence" value="ECO:0007669"/>
    <property type="project" value="TreeGrafter"/>
</dbReference>
<evidence type="ECO:0000313" key="3">
    <source>
        <dbReference type="EMBL" id="KEY67073.1"/>
    </source>
</evidence>
<organism evidence="3 4">
    <name type="scientific">Stachybotrys chartarum (strain CBS 109288 / IBT 7711)</name>
    <name type="common">Toxic black mold</name>
    <name type="synonym">Stilbospora chartarum</name>
    <dbReference type="NCBI Taxonomy" id="1280523"/>
    <lineage>
        <taxon>Eukaryota</taxon>
        <taxon>Fungi</taxon>
        <taxon>Dikarya</taxon>
        <taxon>Ascomycota</taxon>
        <taxon>Pezizomycotina</taxon>
        <taxon>Sordariomycetes</taxon>
        <taxon>Hypocreomycetidae</taxon>
        <taxon>Hypocreales</taxon>
        <taxon>Stachybotryaceae</taxon>
        <taxon>Stachybotrys</taxon>
    </lineage>
</organism>
<keyword evidence="1" id="KW-0378">Hydrolase</keyword>
<evidence type="ECO:0000259" key="2">
    <source>
        <dbReference type="PROSITE" id="PS51462"/>
    </source>
</evidence>
<dbReference type="OrthoDB" id="447842at2759"/>
<dbReference type="GO" id="GO:0035539">
    <property type="term" value="F:8-oxo-7,8-dihydrodeoxyguanosine triphosphate pyrophosphatase activity"/>
    <property type="evidence" value="ECO:0007669"/>
    <property type="project" value="TreeGrafter"/>
</dbReference>
<dbReference type="GO" id="GO:0005829">
    <property type="term" value="C:cytosol"/>
    <property type="evidence" value="ECO:0007669"/>
    <property type="project" value="TreeGrafter"/>
</dbReference>
<dbReference type="InterPro" id="IPR015797">
    <property type="entry name" value="NUDIX_hydrolase-like_dom_sf"/>
</dbReference>
<dbReference type="PROSITE" id="PS51462">
    <property type="entry name" value="NUDIX"/>
    <property type="match status" value="1"/>
</dbReference>
<reference evidence="3 4" key="1">
    <citation type="journal article" date="2014" name="BMC Genomics">
        <title>Comparative genome sequencing reveals chemotype-specific gene clusters in the toxigenic black mold Stachybotrys.</title>
        <authorList>
            <person name="Semeiks J."/>
            <person name="Borek D."/>
            <person name="Otwinowski Z."/>
            <person name="Grishin N.V."/>
        </authorList>
    </citation>
    <scope>NUCLEOTIDE SEQUENCE [LARGE SCALE GENOMIC DNA]</scope>
    <source>
        <strain evidence="4">CBS 109288 / IBT 7711</strain>
    </source>
</reference>
<protein>
    <recommendedName>
        <fullName evidence="2">Nudix hydrolase domain-containing protein</fullName>
    </recommendedName>
</protein>
<accession>A0A084AP44</accession>
<gene>
    <name evidence="3" type="ORF">S7711_09965</name>
</gene>
<proteinExistence type="predicted"/>
<dbReference type="Pfam" id="PF00293">
    <property type="entry name" value="NUDIX"/>
    <property type="match status" value="1"/>
</dbReference>
<feature type="domain" description="Nudix hydrolase" evidence="2">
    <location>
        <begin position="5"/>
        <end position="137"/>
    </location>
</feature>
<evidence type="ECO:0000256" key="1">
    <source>
        <dbReference type="ARBA" id="ARBA00022801"/>
    </source>
</evidence>
<dbReference type="PANTHER" id="PTHR16099:SF5">
    <property type="entry name" value="NUCLEOTIDE TRIPHOSPHATE DIPHOSPHATASE NUDT15"/>
    <property type="match status" value="1"/>
</dbReference>
<sequence length="160" mass="18187">MACNGLHPRVGIFAIVSDEQGRILIGRRLSTLGKGHWGFPGGHLEQGEDFFACVERETLEETGLEIRATKVVGLTNDKFPELDKHYVTVFTKSERTNAQQEPQRLEPNKCEGWTWKSWQEIQDMANRTNGVQELFLPVENLVRENPELNVVLGLEEGVRK</sequence>
<name>A0A084AP44_STACB</name>
<dbReference type="AlphaFoldDB" id="A0A084AP44"/>
<keyword evidence="4" id="KW-1185">Reference proteome</keyword>
<dbReference type="Gene3D" id="3.90.79.10">
    <property type="entry name" value="Nucleoside Triphosphate Pyrophosphohydrolase"/>
    <property type="match status" value="1"/>
</dbReference>
<dbReference type="InterPro" id="IPR020084">
    <property type="entry name" value="NUDIX_hydrolase_CS"/>
</dbReference>
<dbReference type="PROSITE" id="PS00893">
    <property type="entry name" value="NUDIX_BOX"/>
    <property type="match status" value="1"/>
</dbReference>
<dbReference type="InterPro" id="IPR000086">
    <property type="entry name" value="NUDIX_hydrolase_dom"/>
</dbReference>
<dbReference type="CDD" id="cd04678">
    <property type="entry name" value="NUDIX_MTH2_Nudt15"/>
    <property type="match status" value="1"/>
</dbReference>
<dbReference type="Proteomes" id="UP000028045">
    <property type="component" value="Unassembled WGS sequence"/>
</dbReference>
<evidence type="ECO:0000313" key="4">
    <source>
        <dbReference type="Proteomes" id="UP000028045"/>
    </source>
</evidence>
<dbReference type="FunFam" id="3.90.79.10:FF:000060">
    <property type="entry name" value="Nudix hydrolase 1"/>
    <property type="match status" value="1"/>
</dbReference>